<evidence type="ECO:0000313" key="10">
    <source>
        <dbReference type="Proteomes" id="UP000287969"/>
    </source>
</evidence>
<dbReference type="InterPro" id="IPR006299">
    <property type="entry name" value="FlgC"/>
</dbReference>
<dbReference type="Proteomes" id="UP000287969">
    <property type="component" value="Chromosome"/>
</dbReference>
<evidence type="ECO:0000313" key="9">
    <source>
        <dbReference type="EMBL" id="QAT61601.1"/>
    </source>
</evidence>
<proteinExistence type="inferred from homology"/>
<dbReference type="Pfam" id="PF00460">
    <property type="entry name" value="Flg_bb_rod"/>
    <property type="match status" value="1"/>
</dbReference>
<keyword evidence="9" id="KW-0969">Cilium</keyword>
<dbReference type="Pfam" id="PF06429">
    <property type="entry name" value="Flg_bbr_C"/>
    <property type="match status" value="1"/>
</dbReference>
<feature type="domain" description="Flagellar basal-body/hook protein C-terminal" evidence="8">
    <location>
        <begin position="102"/>
        <end position="145"/>
    </location>
</feature>
<comment type="similarity">
    <text evidence="2">Belongs to the flagella basal body rod proteins family.</text>
</comment>
<dbReference type="RefSeq" id="WP_071138774.1">
    <property type="nucleotide sequence ID" value="NZ_CP035282.1"/>
</dbReference>
<evidence type="ECO:0000256" key="5">
    <source>
        <dbReference type="ARBA" id="ARBA00025933"/>
    </source>
</evidence>
<reference evidence="10" key="1">
    <citation type="submission" date="2019-01" db="EMBL/GenBank/DDBJ databases">
        <title>Draft genomes of a novel of Sporanaerobacter strains.</title>
        <authorList>
            <person name="Ma S."/>
        </authorList>
    </citation>
    <scope>NUCLEOTIDE SEQUENCE [LARGE SCALE GENOMIC DNA]</scope>
    <source>
        <strain evidence="10">NJN-17</strain>
    </source>
</reference>
<dbReference type="InterPro" id="IPR001444">
    <property type="entry name" value="Flag_bb_rod_N"/>
</dbReference>
<keyword evidence="10" id="KW-1185">Reference proteome</keyword>
<dbReference type="PANTHER" id="PTHR30435">
    <property type="entry name" value="FLAGELLAR PROTEIN"/>
    <property type="match status" value="1"/>
</dbReference>
<evidence type="ECO:0000259" key="7">
    <source>
        <dbReference type="Pfam" id="PF00460"/>
    </source>
</evidence>
<accession>A0A410QC82</accession>
<keyword evidence="9" id="KW-0966">Cell projection</keyword>
<dbReference type="AlphaFoldDB" id="A0A410QC82"/>
<evidence type="ECO:0000256" key="3">
    <source>
        <dbReference type="ARBA" id="ARBA00017941"/>
    </source>
</evidence>
<dbReference type="EMBL" id="CP035282">
    <property type="protein sequence ID" value="QAT61601.1"/>
    <property type="molecule type" value="Genomic_DNA"/>
</dbReference>
<dbReference type="InterPro" id="IPR010930">
    <property type="entry name" value="Flg_bb/hook_C_dom"/>
</dbReference>
<comment type="subunit">
    <text evidence="5 6">The basal body constitutes a major portion of the flagellar organelle and consists of four rings (L,P,S, and M) mounted on a central rod. The rod consists of about 26 subunits of FlgG in the distal portion, and FlgB, FlgC and FlgF are thought to build up the proximal portion of the rod with about 6 subunits each.</text>
</comment>
<evidence type="ECO:0000256" key="2">
    <source>
        <dbReference type="ARBA" id="ARBA00009677"/>
    </source>
</evidence>
<keyword evidence="9" id="KW-0282">Flagellum</keyword>
<dbReference type="GO" id="GO:0030694">
    <property type="term" value="C:bacterial-type flagellum basal body, rod"/>
    <property type="evidence" value="ECO:0007669"/>
    <property type="project" value="UniProtKB-UniRule"/>
</dbReference>
<evidence type="ECO:0000259" key="8">
    <source>
        <dbReference type="Pfam" id="PF06429"/>
    </source>
</evidence>
<protein>
    <recommendedName>
        <fullName evidence="3 6">Flagellar basal-body rod protein FlgC</fullName>
    </recommendedName>
</protein>
<organism evidence="9 10">
    <name type="scientific">Acidilutibacter cellobiosedens</name>
    <dbReference type="NCBI Taxonomy" id="2507161"/>
    <lineage>
        <taxon>Bacteria</taxon>
        <taxon>Bacillati</taxon>
        <taxon>Bacillota</taxon>
        <taxon>Tissierellia</taxon>
        <taxon>Tissierellales</taxon>
        <taxon>Acidilutibacteraceae</taxon>
        <taxon>Acidilutibacter</taxon>
    </lineage>
</organism>
<dbReference type="PANTHER" id="PTHR30435:SF2">
    <property type="entry name" value="FLAGELLAR BASAL-BODY ROD PROTEIN FLGC"/>
    <property type="match status" value="1"/>
</dbReference>
<name>A0A410QC82_9FIRM</name>
<dbReference type="NCBIfam" id="TIGR01395">
    <property type="entry name" value="FlgC"/>
    <property type="match status" value="1"/>
</dbReference>
<sequence>MGVFDSINVSASALTAQKTRIDVITKNIANAETTQAAGGMPYRRQMAVFKEIRNTPFSEYLSKFSDEKAENSDGGVKISKIVEDTTPFKLVYDPGNPEADEDGYVKMPNVEVINEMVDMIDAQRAYEANITAMNSTKTMLMKALEIGKE</sequence>
<dbReference type="KEGG" id="spoa:EQM13_08400"/>
<dbReference type="OrthoDB" id="9794148at2"/>
<gene>
    <name evidence="9" type="primary">flgC</name>
    <name evidence="9" type="ORF">EQM13_08400</name>
</gene>
<comment type="subcellular location">
    <subcellularLocation>
        <location evidence="1 6">Bacterial flagellum basal body</location>
    </subcellularLocation>
</comment>
<evidence type="ECO:0000256" key="4">
    <source>
        <dbReference type="ARBA" id="ARBA00023143"/>
    </source>
</evidence>
<evidence type="ECO:0000256" key="6">
    <source>
        <dbReference type="RuleBase" id="RU362062"/>
    </source>
</evidence>
<evidence type="ECO:0000256" key="1">
    <source>
        <dbReference type="ARBA" id="ARBA00004117"/>
    </source>
</evidence>
<keyword evidence="4 6" id="KW-0975">Bacterial flagellum</keyword>
<dbReference type="GO" id="GO:0071978">
    <property type="term" value="P:bacterial-type flagellum-dependent swarming motility"/>
    <property type="evidence" value="ECO:0007669"/>
    <property type="project" value="TreeGrafter"/>
</dbReference>
<feature type="domain" description="Flagellar basal body rod protein N-terminal" evidence="7">
    <location>
        <begin position="7"/>
        <end position="34"/>
    </location>
</feature>